<dbReference type="RefSeq" id="WP_116192524.1">
    <property type="nucleotide sequence ID" value="NZ_QTTN01000059.1"/>
</dbReference>
<dbReference type="Proteomes" id="UP000256304">
    <property type="component" value="Unassembled WGS sequence"/>
</dbReference>
<keyword evidence="2" id="KW-1185">Reference proteome</keyword>
<protein>
    <submittedName>
        <fullName evidence="1">Uncharacterized protein</fullName>
    </submittedName>
</protein>
<evidence type="ECO:0000313" key="2">
    <source>
        <dbReference type="Proteomes" id="UP000256304"/>
    </source>
</evidence>
<dbReference type="OrthoDB" id="2665147at2"/>
<proteinExistence type="predicted"/>
<evidence type="ECO:0000313" key="1">
    <source>
        <dbReference type="EMBL" id="REE56440.1"/>
    </source>
</evidence>
<accession>A0A3D9Q1Z1</accession>
<dbReference type="AlphaFoldDB" id="A0A3D9Q1Z1"/>
<reference evidence="1 2" key="1">
    <citation type="submission" date="2018-08" db="EMBL/GenBank/DDBJ databases">
        <title>Genomic Encyclopedia of Type Strains, Phase III (KMG-III): the genomes of soil and plant-associated and newly described type strains.</title>
        <authorList>
            <person name="Whitman W."/>
        </authorList>
    </citation>
    <scope>NUCLEOTIDE SEQUENCE [LARGE SCALE GENOMIC DNA]</scope>
    <source>
        <strain evidence="1 2">CGMCC 1.10966</strain>
    </source>
</reference>
<dbReference type="EMBL" id="QTTN01000059">
    <property type="protein sequence ID" value="REE56440.1"/>
    <property type="molecule type" value="Genomic_DNA"/>
</dbReference>
<sequence>MIVTDAHVRRAVDRDGHRTCEVDVHTNDASSPELLVYFGASRDNDYDMVAIVQNDAKSEIDWYDNSMHNAFTDVSDELFDTPTMKTDWGQRELFKEQVLSFPGVRAEIRRLMDWS</sequence>
<name>A0A3D9Q1Z1_9BACL</name>
<comment type="caution">
    <text evidence="1">The sequence shown here is derived from an EMBL/GenBank/DDBJ whole genome shotgun (WGS) entry which is preliminary data.</text>
</comment>
<organism evidence="1 2">
    <name type="scientific">Paenibacillus taihuensis</name>
    <dbReference type="NCBI Taxonomy" id="1156355"/>
    <lineage>
        <taxon>Bacteria</taxon>
        <taxon>Bacillati</taxon>
        <taxon>Bacillota</taxon>
        <taxon>Bacilli</taxon>
        <taxon>Bacillales</taxon>
        <taxon>Paenibacillaceae</taxon>
        <taxon>Paenibacillus</taxon>
    </lineage>
</organism>
<gene>
    <name evidence="1" type="ORF">A8990_1592</name>
</gene>